<dbReference type="InterPro" id="IPR031814">
    <property type="entry name" value="ALG11_N"/>
</dbReference>
<comment type="similarity">
    <text evidence="12">Belongs to the glycosyltransferase group 1 family. Glycosyltransferase 4 subfamily.</text>
</comment>
<comment type="pathway">
    <text evidence="2 12">Protein modification; protein glycosylation.</text>
</comment>
<sequence length="522" mass="59124">MDATLLLLCIGFCLITFILSYTAYTEGLWSRSCRARATILKELAVSETKTTNFKFVGFFHPYCNAGGGGERVLWTAVAHIQRQHKDIICVVYSGDVDASKQQIIDKVKSRFAINLEPSTLHFVFLESRGLVESSRWPRFTILGQSLGSMYLVWEAMSRFIPDLYIDTMGYAFTFPAVAWLTRASIPIGAYIHYPTISTDMLARVQGESWKMRAKRLYYRLTMYYYAISLSHAQFLMVNSSWTRSHIASIISREHFGPVIRWAHRVPPLLFVKLFLSGSAVRLVMDGPGSAHGNKADKVKPVTVYPPCDTREMAKFPLQDRERIILSVAQFRPEKNLPAQLHAFAQLLMDHPEYKTQDRASKDPVQLVLLGGARHQDDLDRVETLRALAKELDIQGQVTFVVNAPYPDMLRWLSRSSIGLSTMVDEHFGINVVEFMAAGLIPLTHASGGPLSDIVVPYKSQPTGFHARTPREFATAIHEILTMDATTERGYRERARQWAVERFSEEEFVRGWEGSGWLACLGR</sequence>
<evidence type="ECO:0000256" key="6">
    <source>
        <dbReference type="ARBA" id="ARBA00022679"/>
    </source>
</evidence>
<dbReference type="InterPro" id="IPR038013">
    <property type="entry name" value="ALG11"/>
</dbReference>
<comment type="caution">
    <text evidence="15">The sequence shown here is derived from an EMBL/GenBank/DDBJ whole genome shotgun (WGS) entry which is preliminary data.</text>
</comment>
<evidence type="ECO:0000313" key="16">
    <source>
        <dbReference type="Proteomes" id="UP001194468"/>
    </source>
</evidence>
<accession>A0AAD4BJD3</accession>
<reference evidence="15" key="1">
    <citation type="submission" date="2019-10" db="EMBL/GenBank/DDBJ databases">
        <authorList>
            <consortium name="DOE Joint Genome Institute"/>
            <person name="Kuo A."/>
            <person name="Miyauchi S."/>
            <person name="Kiss E."/>
            <person name="Drula E."/>
            <person name="Kohler A."/>
            <person name="Sanchez-Garcia M."/>
            <person name="Andreopoulos B."/>
            <person name="Barry K.W."/>
            <person name="Bonito G."/>
            <person name="Buee M."/>
            <person name="Carver A."/>
            <person name="Chen C."/>
            <person name="Cichocki N."/>
            <person name="Clum A."/>
            <person name="Culley D."/>
            <person name="Crous P.W."/>
            <person name="Fauchery L."/>
            <person name="Girlanda M."/>
            <person name="Hayes R."/>
            <person name="Keri Z."/>
            <person name="LaButti K."/>
            <person name="Lipzen A."/>
            <person name="Lombard V."/>
            <person name="Magnuson J."/>
            <person name="Maillard F."/>
            <person name="Morin E."/>
            <person name="Murat C."/>
            <person name="Nolan M."/>
            <person name="Ohm R."/>
            <person name="Pangilinan J."/>
            <person name="Pereira M."/>
            <person name="Perotto S."/>
            <person name="Peter M."/>
            <person name="Riley R."/>
            <person name="Sitrit Y."/>
            <person name="Stielow B."/>
            <person name="Szollosi G."/>
            <person name="Zifcakova L."/>
            <person name="Stursova M."/>
            <person name="Spatafora J.W."/>
            <person name="Tedersoo L."/>
            <person name="Vaario L.-M."/>
            <person name="Yamada A."/>
            <person name="Yan M."/>
            <person name="Wang P."/>
            <person name="Xu J."/>
            <person name="Bruns T."/>
            <person name="Baldrian P."/>
            <person name="Vilgalys R."/>
            <person name="Henrissat B."/>
            <person name="Grigoriev I.V."/>
            <person name="Hibbett D."/>
            <person name="Nagy L.G."/>
            <person name="Martin F.M."/>
        </authorList>
    </citation>
    <scope>NUCLEOTIDE SEQUENCE</scope>
    <source>
        <strain evidence="15">BED1</strain>
    </source>
</reference>
<evidence type="ECO:0000256" key="8">
    <source>
        <dbReference type="ARBA" id="ARBA00022824"/>
    </source>
</evidence>
<evidence type="ECO:0000256" key="11">
    <source>
        <dbReference type="ARBA" id="ARBA00045065"/>
    </source>
</evidence>
<dbReference type="Proteomes" id="UP001194468">
    <property type="component" value="Unassembled WGS sequence"/>
</dbReference>
<dbReference type="Pfam" id="PF00534">
    <property type="entry name" value="Glycos_transf_1"/>
    <property type="match status" value="1"/>
</dbReference>
<organism evidence="15 16">
    <name type="scientific">Boletus edulis BED1</name>
    <dbReference type="NCBI Taxonomy" id="1328754"/>
    <lineage>
        <taxon>Eukaryota</taxon>
        <taxon>Fungi</taxon>
        <taxon>Dikarya</taxon>
        <taxon>Basidiomycota</taxon>
        <taxon>Agaricomycotina</taxon>
        <taxon>Agaricomycetes</taxon>
        <taxon>Agaricomycetidae</taxon>
        <taxon>Boletales</taxon>
        <taxon>Boletineae</taxon>
        <taxon>Boletaceae</taxon>
        <taxon>Boletoideae</taxon>
        <taxon>Boletus</taxon>
    </lineage>
</organism>
<keyword evidence="6 12" id="KW-0808">Transferase</keyword>
<dbReference type="Pfam" id="PF15924">
    <property type="entry name" value="ALG11_N"/>
    <property type="match status" value="1"/>
</dbReference>
<evidence type="ECO:0000259" key="14">
    <source>
        <dbReference type="Pfam" id="PF15924"/>
    </source>
</evidence>
<evidence type="ECO:0000256" key="7">
    <source>
        <dbReference type="ARBA" id="ARBA00022692"/>
    </source>
</evidence>
<gene>
    <name evidence="15" type="ORF">L210DRAFT_3455358</name>
</gene>
<dbReference type="CDD" id="cd03806">
    <property type="entry name" value="GT4_ALG11-like"/>
    <property type="match status" value="1"/>
</dbReference>
<reference evidence="15" key="2">
    <citation type="journal article" date="2020" name="Nat. Commun.">
        <title>Large-scale genome sequencing of mycorrhizal fungi provides insights into the early evolution of symbiotic traits.</title>
        <authorList>
            <person name="Miyauchi S."/>
            <person name="Kiss E."/>
            <person name="Kuo A."/>
            <person name="Drula E."/>
            <person name="Kohler A."/>
            <person name="Sanchez-Garcia M."/>
            <person name="Morin E."/>
            <person name="Andreopoulos B."/>
            <person name="Barry K.W."/>
            <person name="Bonito G."/>
            <person name="Buee M."/>
            <person name="Carver A."/>
            <person name="Chen C."/>
            <person name="Cichocki N."/>
            <person name="Clum A."/>
            <person name="Culley D."/>
            <person name="Crous P.W."/>
            <person name="Fauchery L."/>
            <person name="Girlanda M."/>
            <person name="Hayes R.D."/>
            <person name="Keri Z."/>
            <person name="LaButti K."/>
            <person name="Lipzen A."/>
            <person name="Lombard V."/>
            <person name="Magnuson J."/>
            <person name="Maillard F."/>
            <person name="Murat C."/>
            <person name="Nolan M."/>
            <person name="Ohm R.A."/>
            <person name="Pangilinan J."/>
            <person name="Pereira M.F."/>
            <person name="Perotto S."/>
            <person name="Peter M."/>
            <person name="Pfister S."/>
            <person name="Riley R."/>
            <person name="Sitrit Y."/>
            <person name="Stielow J.B."/>
            <person name="Szollosi G."/>
            <person name="Zifcakova L."/>
            <person name="Stursova M."/>
            <person name="Spatafora J.W."/>
            <person name="Tedersoo L."/>
            <person name="Vaario L.M."/>
            <person name="Yamada A."/>
            <person name="Yan M."/>
            <person name="Wang P."/>
            <person name="Xu J."/>
            <person name="Bruns T."/>
            <person name="Baldrian P."/>
            <person name="Vilgalys R."/>
            <person name="Dunand C."/>
            <person name="Henrissat B."/>
            <person name="Grigoriev I.V."/>
            <person name="Hibbett D."/>
            <person name="Nagy L.G."/>
            <person name="Martin F.M."/>
        </authorList>
    </citation>
    <scope>NUCLEOTIDE SEQUENCE</scope>
    <source>
        <strain evidence="15">BED1</strain>
    </source>
</reference>
<comment type="subcellular location">
    <subcellularLocation>
        <location evidence="1">Endoplasmic reticulum membrane</location>
        <topology evidence="1">Single-pass membrane protein</topology>
    </subcellularLocation>
</comment>
<evidence type="ECO:0000256" key="9">
    <source>
        <dbReference type="ARBA" id="ARBA00022989"/>
    </source>
</evidence>
<dbReference type="EMBL" id="WHUW01000038">
    <property type="protein sequence ID" value="KAF8432668.1"/>
    <property type="molecule type" value="Genomic_DNA"/>
</dbReference>
<dbReference type="InterPro" id="IPR001296">
    <property type="entry name" value="Glyco_trans_1"/>
</dbReference>
<name>A0AAD4BJD3_BOLED</name>
<dbReference type="Gene3D" id="3.40.50.2000">
    <property type="entry name" value="Glycogen Phosphorylase B"/>
    <property type="match status" value="1"/>
</dbReference>
<evidence type="ECO:0000256" key="2">
    <source>
        <dbReference type="ARBA" id="ARBA00004922"/>
    </source>
</evidence>
<evidence type="ECO:0000313" key="15">
    <source>
        <dbReference type="EMBL" id="KAF8432668.1"/>
    </source>
</evidence>
<evidence type="ECO:0000256" key="3">
    <source>
        <dbReference type="ARBA" id="ARBA00012645"/>
    </source>
</evidence>
<protein>
    <recommendedName>
        <fullName evidence="4 12">GDP-Man:Man(3)GlcNAc(2)-PP-Dol alpha-1,2-mannosyltransferase</fullName>
        <ecNumber evidence="3 12">2.4.1.131</ecNumber>
    </recommendedName>
</protein>
<keyword evidence="8 12" id="KW-0256">Endoplasmic reticulum</keyword>
<evidence type="ECO:0000256" key="1">
    <source>
        <dbReference type="ARBA" id="ARBA00004389"/>
    </source>
</evidence>
<evidence type="ECO:0000259" key="13">
    <source>
        <dbReference type="Pfam" id="PF00534"/>
    </source>
</evidence>
<dbReference type="PANTHER" id="PTHR45919:SF1">
    <property type="entry name" value="GDP-MAN:MAN(3)GLCNAC(2)-PP-DOL ALPHA-1,2-MANNOSYLTRANSFERASE"/>
    <property type="match status" value="1"/>
</dbReference>
<keyword evidence="7" id="KW-0812">Transmembrane</keyword>
<dbReference type="EC" id="2.4.1.131" evidence="3 12"/>
<keyword evidence="10" id="KW-0472">Membrane</keyword>
<comment type="catalytic activity">
    <reaction evidence="11 12">
        <text>an alpha-D-Man-(1-&gt;3)-[alpha-D-Man-(1-&gt;6)]-beta-D-Man-(1-&gt;4)-beta-D-GlcNAc-(1-&gt;4)-alpha-D-GlcNAc-diphospho-di-trans,poly-cis-dolichol + 2 GDP-alpha-D-mannose = an alpha-D-Man-(1-&gt;2)-alpha-D-Man-(1-&gt;2)-alpha-D-Man-(1-&gt;3)-[alpha-D-Man-(1-&gt;6)]-beta-D-Man-(1-&gt;4)-beta-D-GlcNAc-(1-&gt;4)-alpha-D-GlcNAc-diphospho-di-trans,poly-cis-dolichol + 2 GDP + 2 H(+)</text>
        <dbReference type="Rhea" id="RHEA:29523"/>
        <dbReference type="Rhea" id="RHEA-COMP:19515"/>
        <dbReference type="Rhea" id="RHEA-COMP:19516"/>
        <dbReference type="ChEBI" id="CHEBI:15378"/>
        <dbReference type="ChEBI" id="CHEBI:57527"/>
        <dbReference type="ChEBI" id="CHEBI:58189"/>
        <dbReference type="ChEBI" id="CHEBI:132511"/>
        <dbReference type="ChEBI" id="CHEBI:132515"/>
        <dbReference type="EC" id="2.4.1.131"/>
    </reaction>
    <physiologicalReaction direction="left-to-right" evidence="11 12">
        <dbReference type="Rhea" id="RHEA:29524"/>
    </physiologicalReaction>
</comment>
<comment type="function">
    <text evidence="12">GDP-Man:Man(3)GlcNAc(2)-PP-Dol alpha-1,2-mannosyltransferase that operates in the biosynthetic pathway of dolichol-linked oligosaccharides, the glycan precursors employed in protein asparagine (N)-glycosylation. The assembly of dolichol-linked oligosaccharides begins on the cytosolic side of the endoplasmic reticulum membrane and finishes in its lumen. The sequential addition of sugars to dolichol pyrophosphate produces dolichol-linked oligosaccharides containing fourteen sugars, including two GlcNAcs, nine mannoses and three glucoses. Once assembled, the oligosaccharide is transferred from the lipid to nascent proteins by oligosaccharyltransferases. Catalyzes, on the cytoplasmic face of the endoplasmic reticulum, the addition of the fourth and fifth mannose residues to the dolichol-linked oligosaccharide chain, to produce Man(5)GlcNAc(2)-PP-dolichol core oligosaccharide.</text>
</comment>
<dbReference type="PANTHER" id="PTHR45919">
    <property type="entry name" value="GDP-MAN:MAN(3)GLCNAC(2)-PP-DOL ALPHA-1,2-MANNOSYLTRANSFERASE"/>
    <property type="match status" value="1"/>
</dbReference>
<dbReference type="AlphaFoldDB" id="A0AAD4BJD3"/>
<dbReference type="GO" id="GO:0005789">
    <property type="term" value="C:endoplasmic reticulum membrane"/>
    <property type="evidence" value="ECO:0007669"/>
    <property type="project" value="UniProtKB-SubCell"/>
</dbReference>
<evidence type="ECO:0000256" key="4">
    <source>
        <dbReference type="ARBA" id="ARBA00022018"/>
    </source>
</evidence>
<feature type="domain" description="Glycosyl transferase family 1" evidence="13">
    <location>
        <begin position="310"/>
        <end position="497"/>
    </location>
</feature>
<evidence type="ECO:0000256" key="12">
    <source>
        <dbReference type="RuleBase" id="RU367051"/>
    </source>
</evidence>
<feature type="domain" description="ALG11 mannosyltransferase N-terminal" evidence="14">
    <location>
        <begin position="55"/>
        <end position="249"/>
    </location>
</feature>
<keyword evidence="9" id="KW-1133">Transmembrane helix</keyword>
<dbReference type="SUPFAM" id="SSF53756">
    <property type="entry name" value="UDP-Glycosyltransferase/glycogen phosphorylase"/>
    <property type="match status" value="1"/>
</dbReference>
<dbReference type="GO" id="GO:0004377">
    <property type="term" value="F:GDP-Man:Man(3)GlcNAc(2)-PP-Dol alpha-1,2-mannosyltransferase activity"/>
    <property type="evidence" value="ECO:0007669"/>
    <property type="project" value="UniProtKB-UniRule"/>
</dbReference>
<keyword evidence="5 12" id="KW-0328">Glycosyltransferase</keyword>
<dbReference type="GO" id="GO:0006487">
    <property type="term" value="P:protein N-linked glycosylation"/>
    <property type="evidence" value="ECO:0007669"/>
    <property type="project" value="TreeGrafter"/>
</dbReference>
<keyword evidence="16" id="KW-1185">Reference proteome</keyword>
<evidence type="ECO:0000256" key="5">
    <source>
        <dbReference type="ARBA" id="ARBA00022676"/>
    </source>
</evidence>
<proteinExistence type="inferred from homology"/>
<evidence type="ECO:0000256" key="10">
    <source>
        <dbReference type="ARBA" id="ARBA00023136"/>
    </source>
</evidence>